<evidence type="ECO:0000256" key="1">
    <source>
        <dbReference type="SAM" id="Phobius"/>
    </source>
</evidence>
<organism evidence="2 3">
    <name type="scientific">Ceratopteris richardii</name>
    <name type="common">Triangle waterfern</name>
    <dbReference type="NCBI Taxonomy" id="49495"/>
    <lineage>
        <taxon>Eukaryota</taxon>
        <taxon>Viridiplantae</taxon>
        <taxon>Streptophyta</taxon>
        <taxon>Embryophyta</taxon>
        <taxon>Tracheophyta</taxon>
        <taxon>Polypodiopsida</taxon>
        <taxon>Polypodiidae</taxon>
        <taxon>Polypodiales</taxon>
        <taxon>Pteridineae</taxon>
        <taxon>Pteridaceae</taxon>
        <taxon>Parkerioideae</taxon>
        <taxon>Ceratopteris</taxon>
    </lineage>
</organism>
<comment type="caution">
    <text evidence="2">The sequence shown here is derived from an EMBL/GenBank/DDBJ whole genome shotgun (WGS) entry which is preliminary data.</text>
</comment>
<dbReference type="EMBL" id="CM035436">
    <property type="protein sequence ID" value="KAH7289099.1"/>
    <property type="molecule type" value="Genomic_DNA"/>
</dbReference>
<reference evidence="2" key="1">
    <citation type="submission" date="2021-08" db="EMBL/GenBank/DDBJ databases">
        <title>WGS assembly of Ceratopteris richardii.</title>
        <authorList>
            <person name="Marchant D.B."/>
            <person name="Chen G."/>
            <person name="Jenkins J."/>
            <person name="Shu S."/>
            <person name="Leebens-Mack J."/>
            <person name="Grimwood J."/>
            <person name="Schmutz J."/>
            <person name="Soltis P."/>
            <person name="Soltis D."/>
            <person name="Chen Z.-H."/>
        </authorList>
    </citation>
    <scope>NUCLEOTIDE SEQUENCE</scope>
    <source>
        <strain evidence="2">Whitten #5841</strain>
        <tissue evidence="2">Leaf</tissue>
    </source>
</reference>
<keyword evidence="1" id="KW-0812">Transmembrane</keyword>
<proteinExistence type="predicted"/>
<evidence type="ECO:0000313" key="2">
    <source>
        <dbReference type="EMBL" id="KAH7289099.1"/>
    </source>
</evidence>
<name>A0A8T2QYD7_CERRI</name>
<keyword evidence="1" id="KW-0472">Membrane</keyword>
<feature type="transmembrane region" description="Helical" evidence="1">
    <location>
        <begin position="71"/>
        <end position="94"/>
    </location>
</feature>
<accession>A0A8T2QYD7</accession>
<dbReference type="AlphaFoldDB" id="A0A8T2QYD7"/>
<keyword evidence="3" id="KW-1185">Reference proteome</keyword>
<protein>
    <submittedName>
        <fullName evidence="2">Uncharacterized protein</fullName>
    </submittedName>
</protein>
<evidence type="ECO:0000313" key="3">
    <source>
        <dbReference type="Proteomes" id="UP000825935"/>
    </source>
</evidence>
<gene>
    <name evidence="2" type="ORF">KP509_31G057700</name>
</gene>
<keyword evidence="1" id="KW-1133">Transmembrane helix</keyword>
<dbReference type="Proteomes" id="UP000825935">
    <property type="component" value="Chromosome 31"/>
</dbReference>
<sequence length="178" mass="18702">MCYKAGGWTWRTAFIHARFTPFHMATDHIAAPSILPDSAPPWALSPTHASVGSPLCSTGNDSAWCHRPSSMTAAILLSTSLITLIVIISVLIWAMKKAISRASDGGSPTPSSIERGLAADDSKEESILVDAMGDARLVLLPGDDTPRIVAIPSYLPLTIVIETSSSFTAAAAAADSKK</sequence>